<evidence type="ECO:0000256" key="4">
    <source>
        <dbReference type="ARBA" id="ARBA00022525"/>
    </source>
</evidence>
<dbReference type="OrthoDB" id="1848419at2759"/>
<dbReference type="InterPro" id="IPR010264">
    <property type="entry name" value="Self-incomp_S1"/>
</dbReference>
<evidence type="ECO:0000256" key="6">
    <source>
        <dbReference type="RuleBase" id="RU367044"/>
    </source>
</evidence>
<keyword evidence="5" id="KW-0732">Signal</keyword>
<comment type="caution">
    <text evidence="7">The sequence shown here is derived from an EMBL/GenBank/DDBJ whole genome shotgun (WGS) entry which is preliminary data.</text>
</comment>
<dbReference type="STRING" id="429701.A0A2G9HHC5"/>
<gene>
    <name evidence="7" type="ORF">CDL12_10417</name>
</gene>
<name>A0A2G9HHC5_9LAMI</name>
<dbReference type="Pfam" id="PF05938">
    <property type="entry name" value="Self-incomp_S1"/>
    <property type="match status" value="1"/>
</dbReference>
<dbReference type="GO" id="GO:0005576">
    <property type="term" value="C:extracellular region"/>
    <property type="evidence" value="ECO:0007669"/>
    <property type="project" value="UniProtKB-SubCell"/>
</dbReference>
<comment type="subcellular location">
    <subcellularLocation>
        <location evidence="1 6">Secreted</location>
    </subcellularLocation>
</comment>
<evidence type="ECO:0000313" key="8">
    <source>
        <dbReference type="Proteomes" id="UP000231279"/>
    </source>
</evidence>
<evidence type="ECO:0000256" key="5">
    <source>
        <dbReference type="ARBA" id="ARBA00022729"/>
    </source>
</evidence>
<organism evidence="7 8">
    <name type="scientific">Handroanthus impetiginosus</name>
    <dbReference type="NCBI Taxonomy" id="429701"/>
    <lineage>
        <taxon>Eukaryota</taxon>
        <taxon>Viridiplantae</taxon>
        <taxon>Streptophyta</taxon>
        <taxon>Embryophyta</taxon>
        <taxon>Tracheophyta</taxon>
        <taxon>Spermatophyta</taxon>
        <taxon>Magnoliopsida</taxon>
        <taxon>eudicotyledons</taxon>
        <taxon>Gunneridae</taxon>
        <taxon>Pentapetalae</taxon>
        <taxon>asterids</taxon>
        <taxon>lamiids</taxon>
        <taxon>Lamiales</taxon>
        <taxon>Bignoniaceae</taxon>
        <taxon>Crescentiina</taxon>
        <taxon>Tabebuia alliance</taxon>
        <taxon>Handroanthus</taxon>
    </lineage>
</organism>
<proteinExistence type="inferred from homology"/>
<dbReference type="PANTHER" id="PTHR31232">
    <property type="match status" value="1"/>
</dbReference>
<keyword evidence="8" id="KW-1185">Reference proteome</keyword>
<keyword evidence="3 6" id="KW-0713">Self-incompatibility</keyword>
<sequence length="143" mass="16732">MKNSITKERLFPLFFLPIYINGSTKVISSSTRKTFDTSENIKTLPYEKFDAYIHDSLPNNNSPLLIHHFSGDINFASHTLHTNEDFHWQFHMNIILSTGYFCQFQWGSKDKAYKVFNRHLAPNCEGFNAKDPNICFMDQWGQM</sequence>
<evidence type="ECO:0000313" key="7">
    <source>
        <dbReference type="EMBL" id="PIN16932.1"/>
    </source>
</evidence>
<dbReference type="AlphaFoldDB" id="A0A2G9HHC5"/>
<dbReference type="Proteomes" id="UP000231279">
    <property type="component" value="Unassembled WGS sequence"/>
</dbReference>
<keyword evidence="4 6" id="KW-0964">Secreted</keyword>
<protein>
    <recommendedName>
        <fullName evidence="6">S-protein homolog</fullName>
    </recommendedName>
</protein>
<dbReference type="PANTHER" id="PTHR31232:SF172">
    <property type="entry name" value="S-PROTEIN HOMOLOG"/>
    <property type="match status" value="1"/>
</dbReference>
<dbReference type="EMBL" id="NKXS01001776">
    <property type="protein sequence ID" value="PIN16932.1"/>
    <property type="molecule type" value="Genomic_DNA"/>
</dbReference>
<accession>A0A2G9HHC5</accession>
<evidence type="ECO:0000256" key="1">
    <source>
        <dbReference type="ARBA" id="ARBA00004613"/>
    </source>
</evidence>
<evidence type="ECO:0000256" key="2">
    <source>
        <dbReference type="ARBA" id="ARBA00005581"/>
    </source>
</evidence>
<reference evidence="8" key="1">
    <citation type="journal article" date="2018" name="Gigascience">
        <title>Genome assembly of the Pink Ipe (Handroanthus impetiginosus, Bignoniaceae), a highly valued, ecologically keystone Neotropical timber forest tree.</title>
        <authorList>
            <person name="Silva-Junior O.B."/>
            <person name="Grattapaglia D."/>
            <person name="Novaes E."/>
            <person name="Collevatti R.G."/>
        </authorList>
    </citation>
    <scope>NUCLEOTIDE SEQUENCE [LARGE SCALE GENOMIC DNA]</scope>
    <source>
        <strain evidence="8">cv. UFG-1</strain>
    </source>
</reference>
<dbReference type="GO" id="GO:0060320">
    <property type="term" value="P:rejection of self pollen"/>
    <property type="evidence" value="ECO:0007669"/>
    <property type="project" value="UniProtKB-KW"/>
</dbReference>
<comment type="similarity">
    <text evidence="2 6">Belongs to the plant self-incompatibility (S1) protein family.</text>
</comment>
<evidence type="ECO:0000256" key="3">
    <source>
        <dbReference type="ARBA" id="ARBA00022471"/>
    </source>
</evidence>